<proteinExistence type="inferred from homology"/>
<dbReference type="SUPFAM" id="SSF82657">
    <property type="entry name" value="BolA-like"/>
    <property type="match status" value="1"/>
</dbReference>
<dbReference type="Gene3D" id="3.30.300.90">
    <property type="entry name" value="BolA-like"/>
    <property type="match status" value="1"/>
</dbReference>
<reference evidence="2 3" key="1">
    <citation type="journal article" date="2021" name="Pathogens">
        <title>Isolation and Characterization of Kingella bonacorsii sp. nov., A Novel Kingella Species Detected in a Stable Periodontitis Subject.</title>
        <authorList>
            <person name="Antezack A."/>
            <person name="Boxberger M."/>
            <person name="Rolland C."/>
            <person name="Monnet-Corti V."/>
            <person name="La Scola B."/>
        </authorList>
    </citation>
    <scope>NUCLEOTIDE SEQUENCE [LARGE SCALE GENOMIC DNA]</scope>
    <source>
        <strain evidence="2 3">Marseille-Q4569</strain>
    </source>
</reference>
<protein>
    <submittedName>
        <fullName evidence="2">BolA family transcriptional regulator</fullName>
    </submittedName>
</protein>
<keyword evidence="3" id="KW-1185">Reference proteome</keyword>
<dbReference type="Pfam" id="PF01722">
    <property type="entry name" value="BolA"/>
    <property type="match status" value="1"/>
</dbReference>
<evidence type="ECO:0000313" key="2">
    <source>
        <dbReference type="EMBL" id="MBK0395715.1"/>
    </source>
</evidence>
<dbReference type="InterPro" id="IPR002634">
    <property type="entry name" value="BolA"/>
</dbReference>
<sequence length="89" mass="9804">MRDQIASRLAPLAPDVYEFADESHLHIGHAGNKGGGHYAILVVSNAFNGMSRVARQRQVQTLLQDLFTSKQIHALSIIAQTPDEYFQAA</sequence>
<dbReference type="EMBL" id="JAEHNZ010000001">
    <property type="protein sequence ID" value="MBK0395715.1"/>
    <property type="molecule type" value="Genomic_DNA"/>
</dbReference>
<dbReference type="InterPro" id="IPR036065">
    <property type="entry name" value="BolA-like_sf"/>
</dbReference>
<organism evidence="2 3">
    <name type="scientific">Kingella bonacorsii</name>
    <dbReference type="NCBI Taxonomy" id="2796361"/>
    <lineage>
        <taxon>Bacteria</taxon>
        <taxon>Pseudomonadati</taxon>
        <taxon>Pseudomonadota</taxon>
        <taxon>Betaproteobacteria</taxon>
        <taxon>Neisseriales</taxon>
        <taxon>Neisseriaceae</taxon>
        <taxon>Kingella</taxon>
    </lineage>
</organism>
<comment type="caution">
    <text evidence="2">The sequence shown here is derived from an EMBL/GenBank/DDBJ whole genome shotgun (WGS) entry which is preliminary data.</text>
</comment>
<dbReference type="PIRSF" id="PIRSF003113">
    <property type="entry name" value="BolA"/>
    <property type="match status" value="1"/>
</dbReference>
<name>A0ABS1BR17_9NEIS</name>
<dbReference type="Proteomes" id="UP000614058">
    <property type="component" value="Unassembled WGS sequence"/>
</dbReference>
<evidence type="ECO:0000256" key="1">
    <source>
        <dbReference type="RuleBase" id="RU003860"/>
    </source>
</evidence>
<dbReference type="RefSeq" id="WP_200521758.1">
    <property type="nucleotide sequence ID" value="NZ_JAEHNZ010000001.1"/>
</dbReference>
<comment type="similarity">
    <text evidence="1">Belongs to the BolA/IbaG family.</text>
</comment>
<dbReference type="PANTHER" id="PTHR46230:SF3">
    <property type="entry name" value="SUFE-LIKE PROTEIN 1, CHLOROPLASTIC_MITOCHONDRIAL"/>
    <property type="match status" value="1"/>
</dbReference>
<evidence type="ECO:0000313" key="3">
    <source>
        <dbReference type="Proteomes" id="UP000614058"/>
    </source>
</evidence>
<gene>
    <name evidence="2" type="ORF">JDW22_03715</name>
</gene>
<accession>A0ABS1BR17</accession>
<dbReference type="PANTHER" id="PTHR46230">
    <property type="match status" value="1"/>
</dbReference>